<comment type="caution">
    <text evidence="2">The sequence shown here is derived from an EMBL/GenBank/DDBJ whole genome shotgun (WGS) entry which is preliminary data.</text>
</comment>
<dbReference type="Pfam" id="PF20415">
    <property type="entry name" value="DUF6699"/>
    <property type="match status" value="1"/>
</dbReference>
<name>A0A8H5D7Y2_9AGAR</name>
<dbReference type="InterPro" id="IPR046522">
    <property type="entry name" value="DUF6699"/>
</dbReference>
<proteinExistence type="predicted"/>
<reference evidence="2 3" key="1">
    <citation type="journal article" date="2020" name="ISME J.">
        <title>Uncovering the hidden diversity of litter-decomposition mechanisms in mushroom-forming fungi.</title>
        <authorList>
            <person name="Floudas D."/>
            <person name="Bentzer J."/>
            <person name="Ahren D."/>
            <person name="Johansson T."/>
            <person name="Persson P."/>
            <person name="Tunlid A."/>
        </authorList>
    </citation>
    <scope>NUCLEOTIDE SEQUENCE [LARGE SCALE GENOMIC DNA]</scope>
    <source>
        <strain evidence="2 3">CBS 291.85</strain>
    </source>
</reference>
<dbReference type="AlphaFoldDB" id="A0A8H5D7Y2"/>
<feature type="domain" description="DUF6699" evidence="1">
    <location>
        <begin position="209"/>
        <end position="338"/>
    </location>
</feature>
<organism evidence="2 3">
    <name type="scientific">Tetrapyrgos nigripes</name>
    <dbReference type="NCBI Taxonomy" id="182062"/>
    <lineage>
        <taxon>Eukaryota</taxon>
        <taxon>Fungi</taxon>
        <taxon>Dikarya</taxon>
        <taxon>Basidiomycota</taxon>
        <taxon>Agaricomycotina</taxon>
        <taxon>Agaricomycetes</taxon>
        <taxon>Agaricomycetidae</taxon>
        <taxon>Agaricales</taxon>
        <taxon>Marasmiineae</taxon>
        <taxon>Marasmiaceae</taxon>
        <taxon>Tetrapyrgos</taxon>
    </lineage>
</organism>
<evidence type="ECO:0000313" key="3">
    <source>
        <dbReference type="Proteomes" id="UP000559256"/>
    </source>
</evidence>
<evidence type="ECO:0000259" key="1">
    <source>
        <dbReference type="Pfam" id="PF20415"/>
    </source>
</evidence>
<gene>
    <name evidence="2" type="ORF">D9758_010783</name>
</gene>
<sequence length="355" mass="40202">MQRPDGADGDFWSGQKVYPGPHYPNYSQYGQHCAPYPAQQPGPYTPVNVPGTMSWVTPLYLQNPATNNHPPPPPPANLATNTPISVHGTLSWVMPLYSATDGSSLPPPLAASAPPTPHNITFTPYSYNQAPLPALGDSAAVRKYRPHLFQQSDPAYNRGSKEVQPLNWRSDFRPTLCWRIASSLIYTSCLNRHKLVDFLMYKPPPYHNLLWDLRTYPINRRAVLHRSHTGLTKAEYYRPATEPPTKHMQIYHDNLPWYIDIWASEDGGVTVRDVVEQIAEFLNRIVLDTDYGGYFTQPEMMAIQNAAQTRGGYTQPRIPARVDFLLHEYMFLGLTKDKQGKWKMMTGASSGFLYH</sequence>
<dbReference type="OrthoDB" id="3265169at2759"/>
<protein>
    <recommendedName>
        <fullName evidence="1">DUF6699 domain-containing protein</fullName>
    </recommendedName>
</protein>
<evidence type="ECO:0000313" key="2">
    <source>
        <dbReference type="EMBL" id="KAF5354428.1"/>
    </source>
</evidence>
<dbReference type="EMBL" id="JAACJM010000060">
    <property type="protein sequence ID" value="KAF5354428.1"/>
    <property type="molecule type" value="Genomic_DNA"/>
</dbReference>
<accession>A0A8H5D7Y2</accession>
<dbReference type="Proteomes" id="UP000559256">
    <property type="component" value="Unassembled WGS sequence"/>
</dbReference>
<keyword evidence="3" id="KW-1185">Reference proteome</keyword>